<evidence type="ECO:0000313" key="2">
    <source>
        <dbReference type="Proteomes" id="UP000078237"/>
    </source>
</evidence>
<reference evidence="1 2" key="1">
    <citation type="journal article" date="2016" name="Genome Announc.">
        <title>Genome Sequence of Madurella mycetomatis mm55, Isolated from a Human Mycetoma Case in Sudan.</title>
        <authorList>
            <person name="Smit S."/>
            <person name="Derks M.F."/>
            <person name="Bervoets S."/>
            <person name="Fahal A."/>
            <person name="van Leeuwen W."/>
            <person name="van Belkum A."/>
            <person name="van de Sande W.W."/>
        </authorList>
    </citation>
    <scope>NUCLEOTIDE SEQUENCE [LARGE SCALE GENOMIC DNA]</scope>
    <source>
        <strain evidence="2">mm55</strain>
    </source>
</reference>
<comment type="caution">
    <text evidence="1">The sequence shown here is derived from an EMBL/GenBank/DDBJ whole genome shotgun (WGS) entry which is preliminary data.</text>
</comment>
<dbReference type="AlphaFoldDB" id="A0A175VP47"/>
<proteinExistence type="predicted"/>
<dbReference type="Proteomes" id="UP000078237">
    <property type="component" value="Unassembled WGS sequence"/>
</dbReference>
<name>A0A175VP47_9PEZI</name>
<sequence length="176" mass="17785">MQVAQSAQGFLPVIIVVVQPEVRYFVTDVCTGQPGSPSAHVRVGTAAQPKYVHNERTTTTLSLGAQDPVGVQPASYGFVGWGTVMVAQRDALHGGRVGQPRGELTVGVCGHAGFSHWVESGAAGGSVMVLVQSVSGVAGPVQDDIRGAHGGGGPIQLVTVAQGGHAGSVVPSTADL</sequence>
<dbReference type="VEuPathDB" id="FungiDB:MMYC01_210670"/>
<dbReference type="EMBL" id="LCTW02000652">
    <property type="protein sequence ID" value="KXX72830.1"/>
    <property type="molecule type" value="Genomic_DNA"/>
</dbReference>
<organism evidence="1 2">
    <name type="scientific">Madurella mycetomatis</name>
    <dbReference type="NCBI Taxonomy" id="100816"/>
    <lineage>
        <taxon>Eukaryota</taxon>
        <taxon>Fungi</taxon>
        <taxon>Dikarya</taxon>
        <taxon>Ascomycota</taxon>
        <taxon>Pezizomycotina</taxon>
        <taxon>Sordariomycetes</taxon>
        <taxon>Sordariomycetidae</taxon>
        <taxon>Sordariales</taxon>
        <taxon>Sordariales incertae sedis</taxon>
        <taxon>Madurella</taxon>
    </lineage>
</organism>
<keyword evidence="2" id="KW-1185">Reference proteome</keyword>
<protein>
    <submittedName>
        <fullName evidence="1">Uncharacterized protein</fullName>
    </submittedName>
</protein>
<accession>A0A175VP47</accession>
<evidence type="ECO:0000313" key="1">
    <source>
        <dbReference type="EMBL" id="KXX72830.1"/>
    </source>
</evidence>
<gene>
    <name evidence="1" type="ORF">MMYC01_210670</name>
</gene>